<evidence type="ECO:0000256" key="2">
    <source>
        <dbReference type="ARBA" id="ARBA00022448"/>
    </source>
</evidence>
<dbReference type="OrthoDB" id="9802471at2"/>
<evidence type="ECO:0000256" key="5">
    <source>
        <dbReference type="ARBA" id="ARBA00023136"/>
    </source>
</evidence>
<dbReference type="Gene3D" id="1.10.520.20">
    <property type="entry name" value="N-terminal domain of the delta subunit of the F1F0-ATP synthase"/>
    <property type="match status" value="1"/>
</dbReference>
<comment type="caution">
    <text evidence="9">The sequence shown here is derived from an EMBL/GenBank/DDBJ whole genome shotgun (WGS) entry which is preliminary data.</text>
</comment>
<organism evidence="9 10">
    <name type="scientific">Blastopirellula marina</name>
    <dbReference type="NCBI Taxonomy" id="124"/>
    <lineage>
        <taxon>Bacteria</taxon>
        <taxon>Pseudomonadati</taxon>
        <taxon>Planctomycetota</taxon>
        <taxon>Planctomycetia</taxon>
        <taxon>Pirellulales</taxon>
        <taxon>Pirellulaceae</taxon>
        <taxon>Blastopirellula</taxon>
    </lineage>
</organism>
<keyword evidence="4 7" id="KW-0406">Ion transport</keyword>
<sequence>MAGPSSDNSTFDLGRQRIGTVYAKALLGAADEAGQTEAVLEEFQSLLHDVIAQREDLRHAIAGSILTEEQRIDVLNKAFGEKMNPVLLTFLKVVTQHGRQDCLREIYEAARKIDNDRRGLIEVTATTAAELPEQLAASLTERLKEKLGREVALKTEVDPDLIGGLVLHVGDTVFDGSLANRLKQLRLKALEKTAQEAKASLERFTNSTQS</sequence>
<dbReference type="SUPFAM" id="SSF47928">
    <property type="entry name" value="N-terminal domain of the delta subunit of the F1F0-ATP synthase"/>
    <property type="match status" value="1"/>
</dbReference>
<keyword evidence="7" id="KW-1003">Cell membrane</keyword>
<dbReference type="InterPro" id="IPR000711">
    <property type="entry name" value="ATPase_OSCP/dsu"/>
</dbReference>
<dbReference type="GO" id="GO:0046933">
    <property type="term" value="F:proton-transporting ATP synthase activity, rotational mechanism"/>
    <property type="evidence" value="ECO:0007669"/>
    <property type="project" value="UniProtKB-UniRule"/>
</dbReference>
<keyword evidence="6 7" id="KW-0066">ATP synthesis</keyword>
<dbReference type="RefSeq" id="WP_105330429.1">
    <property type="nucleotide sequence ID" value="NZ_PUHY01000010.1"/>
</dbReference>
<dbReference type="GO" id="GO:0045259">
    <property type="term" value="C:proton-transporting ATP synthase complex"/>
    <property type="evidence" value="ECO:0007669"/>
    <property type="project" value="UniProtKB-KW"/>
</dbReference>
<evidence type="ECO:0000256" key="1">
    <source>
        <dbReference type="ARBA" id="ARBA00004370"/>
    </source>
</evidence>
<proteinExistence type="inferred from homology"/>
<comment type="subcellular location">
    <subcellularLocation>
        <location evidence="7">Cell membrane</location>
        <topology evidence="7">Peripheral membrane protein</topology>
    </subcellularLocation>
    <subcellularLocation>
        <location evidence="1">Membrane</location>
    </subcellularLocation>
</comment>
<keyword evidence="8" id="KW-0175">Coiled coil</keyword>
<evidence type="ECO:0000313" key="9">
    <source>
        <dbReference type="EMBL" id="PQO34699.1"/>
    </source>
</evidence>
<evidence type="ECO:0000256" key="4">
    <source>
        <dbReference type="ARBA" id="ARBA00023065"/>
    </source>
</evidence>
<dbReference type="InterPro" id="IPR026015">
    <property type="entry name" value="ATP_synth_OSCP/delta_N_sf"/>
</dbReference>
<dbReference type="HAMAP" id="MF_01416">
    <property type="entry name" value="ATP_synth_delta_bact"/>
    <property type="match status" value="1"/>
</dbReference>
<keyword evidence="5 7" id="KW-0472">Membrane</keyword>
<dbReference type="InterPro" id="IPR020781">
    <property type="entry name" value="ATPase_OSCP/d_CS"/>
</dbReference>
<dbReference type="PRINTS" id="PR00125">
    <property type="entry name" value="ATPASEDELTA"/>
</dbReference>
<dbReference type="NCBIfam" id="TIGR01145">
    <property type="entry name" value="ATP_synt_delta"/>
    <property type="match status" value="1"/>
</dbReference>
<comment type="similarity">
    <text evidence="7">Belongs to the ATPase delta chain family.</text>
</comment>
<keyword evidence="2 7" id="KW-0813">Transport</keyword>
<evidence type="ECO:0000256" key="8">
    <source>
        <dbReference type="SAM" id="Coils"/>
    </source>
</evidence>
<evidence type="ECO:0000256" key="3">
    <source>
        <dbReference type="ARBA" id="ARBA00022781"/>
    </source>
</evidence>
<evidence type="ECO:0000256" key="6">
    <source>
        <dbReference type="ARBA" id="ARBA00023310"/>
    </source>
</evidence>
<keyword evidence="3 7" id="KW-0375">Hydrogen ion transport</keyword>
<comment type="function">
    <text evidence="7">F(1)F(0) ATP synthase produces ATP from ADP in the presence of a proton or sodium gradient. F-type ATPases consist of two structural domains, F(1) containing the extramembraneous catalytic core and F(0) containing the membrane proton channel, linked together by a central stalk and a peripheral stalk. During catalysis, ATP synthesis in the catalytic domain of F(1) is coupled via a rotary mechanism of the central stalk subunits to proton translocation.</text>
</comment>
<dbReference type="EMBL" id="PUHY01000010">
    <property type="protein sequence ID" value="PQO34699.1"/>
    <property type="molecule type" value="Genomic_DNA"/>
</dbReference>
<dbReference type="PANTHER" id="PTHR11910">
    <property type="entry name" value="ATP SYNTHASE DELTA CHAIN"/>
    <property type="match status" value="1"/>
</dbReference>
<evidence type="ECO:0000256" key="7">
    <source>
        <dbReference type="HAMAP-Rule" id="MF_01416"/>
    </source>
</evidence>
<dbReference type="GO" id="GO:0005886">
    <property type="term" value="C:plasma membrane"/>
    <property type="evidence" value="ECO:0007669"/>
    <property type="project" value="UniProtKB-SubCell"/>
</dbReference>
<dbReference type="AlphaFoldDB" id="A0A2S8FR91"/>
<protein>
    <recommendedName>
        <fullName evidence="7">ATP synthase subunit delta</fullName>
    </recommendedName>
    <alternativeName>
        <fullName evidence="7">ATP synthase F(1) sector subunit delta</fullName>
    </alternativeName>
    <alternativeName>
        <fullName evidence="7">F-type ATPase subunit delta</fullName>
        <shortName evidence="7">F-ATPase subunit delta</shortName>
    </alternativeName>
</protein>
<evidence type="ECO:0000313" key="10">
    <source>
        <dbReference type="Proteomes" id="UP000238322"/>
    </source>
</evidence>
<accession>A0A2S8FR91</accession>
<dbReference type="PROSITE" id="PS00389">
    <property type="entry name" value="ATPASE_DELTA"/>
    <property type="match status" value="1"/>
</dbReference>
<dbReference type="Proteomes" id="UP000238322">
    <property type="component" value="Unassembled WGS sequence"/>
</dbReference>
<keyword evidence="7" id="KW-0139">CF(1)</keyword>
<reference evidence="9 10" key="1">
    <citation type="submission" date="2018-02" db="EMBL/GenBank/DDBJ databases">
        <title>Comparative genomes isolates from brazilian mangrove.</title>
        <authorList>
            <person name="Araujo J.E."/>
            <person name="Taketani R.G."/>
            <person name="Silva M.C.P."/>
            <person name="Loureco M.V."/>
            <person name="Andreote F.D."/>
        </authorList>
    </citation>
    <scope>NUCLEOTIDE SEQUENCE [LARGE SCALE GENOMIC DNA]</scope>
    <source>
        <strain evidence="9 10">Hex-1 MGV</strain>
    </source>
</reference>
<gene>
    <name evidence="7 9" type="primary">atpH</name>
    <name evidence="9" type="ORF">C5Y83_14435</name>
</gene>
<name>A0A2S8FR91_9BACT</name>
<feature type="coiled-coil region" evidence="8">
    <location>
        <begin position="180"/>
        <end position="207"/>
    </location>
</feature>
<dbReference type="Pfam" id="PF00213">
    <property type="entry name" value="OSCP"/>
    <property type="match status" value="1"/>
</dbReference>
<comment type="function">
    <text evidence="7">This protein is part of the stalk that links CF(0) to CF(1). It either transmits conformational changes from CF(0) to CF(1) or is implicated in proton conduction.</text>
</comment>